<protein>
    <submittedName>
        <fullName evidence="2">Uncharacterized protein</fullName>
    </submittedName>
</protein>
<sequence>MKFLYGIILPSLACAATFKTSYLVARDGGSCKCEVVGDGLTVSSTIPVGDELVDTTMKSSDGTTSCSATIDRGIDFSCSDYQLVVGPAGSDACNNLPADLSCGNGTSTAH</sequence>
<keyword evidence="1" id="KW-0732">Signal</keyword>
<reference evidence="2" key="1">
    <citation type="submission" date="2021-06" db="EMBL/GenBank/DDBJ databases">
        <title>Comparative genomics, transcriptomics and evolutionary studies reveal genomic signatures of adaptation to plant cell wall in hemibiotrophic fungi.</title>
        <authorList>
            <consortium name="DOE Joint Genome Institute"/>
            <person name="Baroncelli R."/>
            <person name="Diaz J.F."/>
            <person name="Benocci T."/>
            <person name="Peng M."/>
            <person name="Battaglia E."/>
            <person name="Haridas S."/>
            <person name="Andreopoulos W."/>
            <person name="Labutti K."/>
            <person name="Pangilinan J."/>
            <person name="Floch G.L."/>
            <person name="Makela M.R."/>
            <person name="Henrissat B."/>
            <person name="Grigoriev I.V."/>
            <person name="Crouch J.A."/>
            <person name="De Vries R.P."/>
            <person name="Sukno S.A."/>
            <person name="Thon M.R."/>
        </authorList>
    </citation>
    <scope>NUCLEOTIDE SEQUENCE</scope>
    <source>
        <strain evidence="2">MAFF235873</strain>
    </source>
</reference>
<evidence type="ECO:0000313" key="3">
    <source>
        <dbReference type="Proteomes" id="UP001232148"/>
    </source>
</evidence>
<dbReference type="Proteomes" id="UP001232148">
    <property type="component" value="Unassembled WGS sequence"/>
</dbReference>
<dbReference type="AlphaFoldDB" id="A0AAD9H3R1"/>
<gene>
    <name evidence="2" type="ORF">LX32DRAFT_264397</name>
</gene>
<evidence type="ECO:0000256" key="1">
    <source>
        <dbReference type="SAM" id="SignalP"/>
    </source>
</evidence>
<proteinExistence type="predicted"/>
<comment type="caution">
    <text evidence="2">The sequence shown here is derived from an EMBL/GenBank/DDBJ whole genome shotgun (WGS) entry which is preliminary data.</text>
</comment>
<feature type="signal peptide" evidence="1">
    <location>
        <begin position="1"/>
        <end position="15"/>
    </location>
</feature>
<name>A0AAD9H3R1_9PEZI</name>
<feature type="chain" id="PRO_5042094575" evidence="1">
    <location>
        <begin position="16"/>
        <end position="110"/>
    </location>
</feature>
<keyword evidence="3" id="KW-1185">Reference proteome</keyword>
<dbReference type="EMBL" id="MU843120">
    <property type="protein sequence ID" value="KAK2021261.1"/>
    <property type="molecule type" value="Genomic_DNA"/>
</dbReference>
<organism evidence="2 3">
    <name type="scientific">Colletotrichum zoysiae</name>
    <dbReference type="NCBI Taxonomy" id="1216348"/>
    <lineage>
        <taxon>Eukaryota</taxon>
        <taxon>Fungi</taxon>
        <taxon>Dikarya</taxon>
        <taxon>Ascomycota</taxon>
        <taxon>Pezizomycotina</taxon>
        <taxon>Sordariomycetes</taxon>
        <taxon>Hypocreomycetidae</taxon>
        <taxon>Glomerellales</taxon>
        <taxon>Glomerellaceae</taxon>
        <taxon>Colletotrichum</taxon>
        <taxon>Colletotrichum graminicola species complex</taxon>
    </lineage>
</organism>
<accession>A0AAD9H3R1</accession>
<evidence type="ECO:0000313" key="2">
    <source>
        <dbReference type="EMBL" id="KAK2021261.1"/>
    </source>
</evidence>